<dbReference type="GO" id="GO:0006950">
    <property type="term" value="P:response to stress"/>
    <property type="evidence" value="ECO:0007669"/>
    <property type="project" value="TreeGrafter"/>
</dbReference>
<dbReference type="Proteomes" id="UP000284219">
    <property type="component" value="Unassembled WGS sequence"/>
</dbReference>
<feature type="domain" description="HTH marR-type" evidence="2">
    <location>
        <begin position="4"/>
        <end position="146"/>
    </location>
</feature>
<dbReference type="SUPFAM" id="SSF46785">
    <property type="entry name" value="Winged helix' DNA-binding domain"/>
    <property type="match status" value="1"/>
</dbReference>
<dbReference type="InterPro" id="IPR036388">
    <property type="entry name" value="WH-like_DNA-bd_sf"/>
</dbReference>
<proteinExistence type="predicted"/>
<dbReference type="SMART" id="SM00347">
    <property type="entry name" value="HTH_MARR"/>
    <property type="match status" value="1"/>
</dbReference>
<keyword evidence="4" id="KW-1185">Reference proteome</keyword>
<dbReference type="InterPro" id="IPR000835">
    <property type="entry name" value="HTH_MarR-typ"/>
</dbReference>
<name>A0A419SM35_9BACL</name>
<keyword evidence="1" id="KW-0238">DNA-binding</keyword>
<dbReference type="GO" id="GO:0003700">
    <property type="term" value="F:DNA-binding transcription factor activity"/>
    <property type="evidence" value="ECO:0007669"/>
    <property type="project" value="InterPro"/>
</dbReference>
<evidence type="ECO:0000259" key="2">
    <source>
        <dbReference type="PROSITE" id="PS50995"/>
    </source>
</evidence>
<dbReference type="Pfam" id="PF01047">
    <property type="entry name" value="MarR"/>
    <property type="match status" value="1"/>
</dbReference>
<organism evidence="3 4">
    <name type="scientific">Ammoniphilus oxalaticus</name>
    <dbReference type="NCBI Taxonomy" id="66863"/>
    <lineage>
        <taxon>Bacteria</taxon>
        <taxon>Bacillati</taxon>
        <taxon>Bacillota</taxon>
        <taxon>Bacilli</taxon>
        <taxon>Bacillales</taxon>
        <taxon>Paenibacillaceae</taxon>
        <taxon>Aneurinibacillus group</taxon>
        <taxon>Ammoniphilus</taxon>
    </lineage>
</organism>
<dbReference type="PANTHER" id="PTHR33164:SF43">
    <property type="entry name" value="HTH-TYPE TRANSCRIPTIONAL REPRESSOR YETL"/>
    <property type="match status" value="1"/>
</dbReference>
<evidence type="ECO:0000313" key="3">
    <source>
        <dbReference type="EMBL" id="RKD25129.1"/>
    </source>
</evidence>
<dbReference type="OrthoDB" id="49580at2"/>
<dbReference type="RefSeq" id="WP_120188952.1">
    <property type="nucleotide sequence ID" value="NZ_MCHY01000007.1"/>
</dbReference>
<dbReference type="GO" id="GO:0003677">
    <property type="term" value="F:DNA binding"/>
    <property type="evidence" value="ECO:0007669"/>
    <property type="project" value="UniProtKB-KW"/>
</dbReference>
<gene>
    <name evidence="3" type="ORF">BEP19_04745</name>
</gene>
<accession>A0A419SM35</accession>
<dbReference type="InterPro" id="IPR039422">
    <property type="entry name" value="MarR/SlyA-like"/>
</dbReference>
<evidence type="ECO:0000256" key="1">
    <source>
        <dbReference type="ARBA" id="ARBA00023125"/>
    </source>
</evidence>
<protein>
    <recommendedName>
        <fullName evidence="2">HTH marR-type domain-containing protein</fullName>
    </recommendedName>
</protein>
<dbReference type="PANTHER" id="PTHR33164">
    <property type="entry name" value="TRANSCRIPTIONAL REGULATOR, MARR FAMILY"/>
    <property type="match status" value="1"/>
</dbReference>
<dbReference type="PROSITE" id="PS50995">
    <property type="entry name" value="HTH_MARR_2"/>
    <property type="match status" value="1"/>
</dbReference>
<evidence type="ECO:0000313" key="4">
    <source>
        <dbReference type="Proteomes" id="UP000284219"/>
    </source>
</evidence>
<dbReference type="Gene3D" id="1.10.10.10">
    <property type="entry name" value="Winged helix-like DNA-binding domain superfamily/Winged helix DNA-binding domain"/>
    <property type="match status" value="1"/>
</dbReference>
<dbReference type="EMBL" id="MCHY01000007">
    <property type="protein sequence ID" value="RKD25129.1"/>
    <property type="molecule type" value="Genomic_DNA"/>
</dbReference>
<reference evidence="3 4" key="1">
    <citation type="submission" date="2016-08" db="EMBL/GenBank/DDBJ databases">
        <title>Novel Firmicute Genomes.</title>
        <authorList>
            <person name="Poppleton D.I."/>
            <person name="Gribaldo S."/>
        </authorList>
    </citation>
    <scope>NUCLEOTIDE SEQUENCE [LARGE SCALE GENOMIC DNA]</scope>
    <source>
        <strain evidence="3 4">RAOx-1</strain>
    </source>
</reference>
<comment type="caution">
    <text evidence="3">The sequence shown here is derived from an EMBL/GenBank/DDBJ whole genome shotgun (WGS) entry which is preliminary data.</text>
</comment>
<sequence length="153" mass="17642">MAAINEITELLLKTNKFIFSLMSRELMKNGITVPQAVVIGELNLGPKTIGQLSKALDLSNSTVSGVIDRLERNKIVVRKRDENDRRVVRVSLSQDYNQLGEQYPVLKEDYFTIFFNGLREELTESQLSEMYSSLQLLQEYLERIVENDRGREQ</sequence>
<dbReference type="InterPro" id="IPR036390">
    <property type="entry name" value="WH_DNA-bd_sf"/>
</dbReference>
<dbReference type="AlphaFoldDB" id="A0A419SM35"/>